<dbReference type="EMBL" id="BAAAQM010000006">
    <property type="protein sequence ID" value="GAA1959663.1"/>
    <property type="molecule type" value="Genomic_DNA"/>
</dbReference>
<organism evidence="1 2">
    <name type="scientific">Catenulispora subtropica</name>
    <dbReference type="NCBI Taxonomy" id="450798"/>
    <lineage>
        <taxon>Bacteria</taxon>
        <taxon>Bacillati</taxon>
        <taxon>Actinomycetota</taxon>
        <taxon>Actinomycetes</taxon>
        <taxon>Catenulisporales</taxon>
        <taxon>Catenulisporaceae</taxon>
        <taxon>Catenulispora</taxon>
    </lineage>
</organism>
<dbReference type="RefSeq" id="WP_344656195.1">
    <property type="nucleotide sequence ID" value="NZ_BAAAQM010000006.1"/>
</dbReference>
<evidence type="ECO:0000313" key="1">
    <source>
        <dbReference type="EMBL" id="GAA1959663.1"/>
    </source>
</evidence>
<accession>A0ABP5C970</accession>
<comment type="caution">
    <text evidence="1">The sequence shown here is derived from an EMBL/GenBank/DDBJ whole genome shotgun (WGS) entry which is preliminary data.</text>
</comment>
<sequence>MSDAFDRVRFVIDFPHADMDTWVVLQKKFPDLGWDAPEPWARMYAQGIWAAFNGTHREAPEPDPEWVEHTTRIILSAREQFTGDNFLHSMLMFHAPDRLPVPVGLAVYAAEVPWKQAIPVFAGEHDPENVSKPVIEDFQYAAGAVGIRAIRYSQLDPEKQTVMARVVYYFRRAGIDTQVMATLIDPSALKDALPKLDAFVAKLAVYTR</sequence>
<dbReference type="Proteomes" id="UP001499854">
    <property type="component" value="Unassembled WGS sequence"/>
</dbReference>
<evidence type="ECO:0000313" key="2">
    <source>
        <dbReference type="Proteomes" id="UP001499854"/>
    </source>
</evidence>
<reference evidence="2" key="1">
    <citation type="journal article" date="2019" name="Int. J. Syst. Evol. Microbiol.">
        <title>The Global Catalogue of Microorganisms (GCM) 10K type strain sequencing project: providing services to taxonomists for standard genome sequencing and annotation.</title>
        <authorList>
            <consortium name="The Broad Institute Genomics Platform"/>
            <consortium name="The Broad Institute Genome Sequencing Center for Infectious Disease"/>
            <person name="Wu L."/>
            <person name="Ma J."/>
        </authorList>
    </citation>
    <scope>NUCLEOTIDE SEQUENCE [LARGE SCALE GENOMIC DNA]</scope>
    <source>
        <strain evidence="2">JCM 16013</strain>
    </source>
</reference>
<keyword evidence="2" id="KW-1185">Reference proteome</keyword>
<gene>
    <name evidence="1" type="ORF">GCM10009838_15020</name>
</gene>
<name>A0ABP5C970_9ACTN</name>
<protein>
    <submittedName>
        <fullName evidence="1">Uncharacterized protein</fullName>
    </submittedName>
</protein>
<proteinExistence type="predicted"/>